<dbReference type="AlphaFoldDB" id="A0A366H4Y4"/>
<protein>
    <submittedName>
        <fullName evidence="1">Uncharacterized protein</fullName>
    </submittedName>
</protein>
<organism evidence="1 2">
    <name type="scientific">Roseimicrobium gellanilyticum</name>
    <dbReference type="NCBI Taxonomy" id="748857"/>
    <lineage>
        <taxon>Bacteria</taxon>
        <taxon>Pseudomonadati</taxon>
        <taxon>Verrucomicrobiota</taxon>
        <taxon>Verrucomicrobiia</taxon>
        <taxon>Verrucomicrobiales</taxon>
        <taxon>Verrucomicrobiaceae</taxon>
        <taxon>Roseimicrobium</taxon>
    </lineage>
</organism>
<dbReference type="Proteomes" id="UP000253426">
    <property type="component" value="Unassembled WGS sequence"/>
</dbReference>
<evidence type="ECO:0000313" key="1">
    <source>
        <dbReference type="EMBL" id="RBP36969.1"/>
    </source>
</evidence>
<gene>
    <name evidence="1" type="ORF">DES53_115110</name>
</gene>
<dbReference type="RefSeq" id="WP_147263683.1">
    <property type="nucleotide sequence ID" value="NZ_QNRR01000015.1"/>
</dbReference>
<evidence type="ECO:0000313" key="2">
    <source>
        <dbReference type="Proteomes" id="UP000253426"/>
    </source>
</evidence>
<name>A0A366H4Y4_9BACT</name>
<proteinExistence type="predicted"/>
<keyword evidence="2" id="KW-1185">Reference proteome</keyword>
<dbReference type="EMBL" id="QNRR01000015">
    <property type="protein sequence ID" value="RBP36969.1"/>
    <property type="molecule type" value="Genomic_DNA"/>
</dbReference>
<reference evidence="1 2" key="1">
    <citation type="submission" date="2018-06" db="EMBL/GenBank/DDBJ databases">
        <title>Genomic Encyclopedia of Type Strains, Phase IV (KMG-IV): sequencing the most valuable type-strain genomes for metagenomic binning, comparative biology and taxonomic classification.</title>
        <authorList>
            <person name="Goeker M."/>
        </authorList>
    </citation>
    <scope>NUCLEOTIDE SEQUENCE [LARGE SCALE GENOMIC DNA]</scope>
    <source>
        <strain evidence="1 2">DSM 25532</strain>
    </source>
</reference>
<comment type="caution">
    <text evidence="1">The sequence shown here is derived from an EMBL/GenBank/DDBJ whole genome shotgun (WGS) entry which is preliminary data.</text>
</comment>
<accession>A0A366H4Y4</accession>
<sequence>MSRRAKLIILAIFLVLLAIPAAYVALTWSPGNPLRFRLEPDTSQKDGGTFIIAIENTSATTVEFLYLWSSFTGDLSPDSSGFRQMSSPMFASIPPRSTHRTSLRVTRAELDAYAGRHWVEYMWRSWVNAQAVQAVSWLREHSPASLHSYLPYPSSNINMAPEPSMP</sequence>